<evidence type="ECO:0000256" key="1">
    <source>
        <dbReference type="SAM" id="MobiDB-lite"/>
    </source>
</evidence>
<accession>A0A383VF89</accession>
<gene>
    <name evidence="2" type="ORF">BQ4739_LOCUS4744</name>
</gene>
<organism evidence="2 3">
    <name type="scientific">Tetradesmus obliquus</name>
    <name type="common">Green alga</name>
    <name type="synonym">Acutodesmus obliquus</name>
    <dbReference type="NCBI Taxonomy" id="3088"/>
    <lineage>
        <taxon>Eukaryota</taxon>
        <taxon>Viridiplantae</taxon>
        <taxon>Chlorophyta</taxon>
        <taxon>core chlorophytes</taxon>
        <taxon>Chlorophyceae</taxon>
        <taxon>CS clade</taxon>
        <taxon>Sphaeropleales</taxon>
        <taxon>Scenedesmaceae</taxon>
        <taxon>Tetradesmus</taxon>
    </lineage>
</organism>
<feature type="region of interest" description="Disordered" evidence="1">
    <location>
        <begin position="139"/>
        <end position="236"/>
    </location>
</feature>
<name>A0A383VF89_TETOB</name>
<reference evidence="2 3" key="1">
    <citation type="submission" date="2016-10" db="EMBL/GenBank/DDBJ databases">
        <authorList>
            <person name="Cai Z."/>
        </authorList>
    </citation>
    <scope>NUCLEOTIDE SEQUENCE [LARGE SCALE GENOMIC DNA]</scope>
</reference>
<evidence type="ECO:0000313" key="2">
    <source>
        <dbReference type="EMBL" id="SZX64225.1"/>
    </source>
</evidence>
<dbReference type="AlphaFoldDB" id="A0A383VF89"/>
<proteinExistence type="predicted"/>
<sequence length="260" mass="27187">MLNLRREERIQSCEISQRELPLRALSLSCTTSFIRTSAIAGMNFATGITEDVDLDNVLDNYLTQLHGDVPASGGVQGQAPGMMMPDGLAGLGGQMGGMGGLLGMQGGMGQAGMFAGMQGMQGMGGLAGLQGMGGMPGMQMAAAGMDGSGGGRTSGDKGKAGGPRGRRASEKVASKAAADDSDAQSSDGSASSGEQKSRKKRELGNDDDMTAAEKRHLALQEKNRRAQRRFRERQKVRMDDLSSSTHVWLFVVVRLSGVQA</sequence>
<feature type="compositionally biased region" description="Low complexity" evidence="1">
    <location>
        <begin position="183"/>
        <end position="194"/>
    </location>
</feature>
<evidence type="ECO:0000313" key="3">
    <source>
        <dbReference type="Proteomes" id="UP000256970"/>
    </source>
</evidence>
<dbReference type="STRING" id="3088.A0A383VF89"/>
<feature type="compositionally biased region" description="Basic and acidic residues" evidence="1">
    <location>
        <begin position="211"/>
        <end position="224"/>
    </location>
</feature>
<dbReference type="Proteomes" id="UP000256970">
    <property type="component" value="Unassembled WGS sequence"/>
</dbReference>
<dbReference type="EMBL" id="FNXT01000379">
    <property type="protein sequence ID" value="SZX64225.1"/>
    <property type="molecule type" value="Genomic_DNA"/>
</dbReference>
<keyword evidence="3" id="KW-1185">Reference proteome</keyword>
<protein>
    <recommendedName>
        <fullName evidence="4">BZIP domain-containing protein</fullName>
    </recommendedName>
</protein>
<evidence type="ECO:0008006" key="4">
    <source>
        <dbReference type="Google" id="ProtNLM"/>
    </source>
</evidence>